<dbReference type="Proteomes" id="UP000008144">
    <property type="component" value="Chromosome 5"/>
</dbReference>
<organism evidence="1 2">
    <name type="scientific">Ciona intestinalis</name>
    <name type="common">Transparent sea squirt</name>
    <name type="synonym">Ascidia intestinalis</name>
    <dbReference type="NCBI Taxonomy" id="7719"/>
    <lineage>
        <taxon>Eukaryota</taxon>
        <taxon>Metazoa</taxon>
        <taxon>Chordata</taxon>
        <taxon>Tunicata</taxon>
        <taxon>Ascidiacea</taxon>
        <taxon>Phlebobranchia</taxon>
        <taxon>Cionidae</taxon>
        <taxon>Ciona</taxon>
    </lineage>
</organism>
<accession>H2Y191</accession>
<dbReference type="InParanoid" id="H2Y191"/>
<reference evidence="1" key="2">
    <citation type="journal article" date="2008" name="Genome Biol.">
        <title>Improved genome assembly and evidence-based global gene model set for the chordate Ciona intestinalis: new insight into intron and operon populations.</title>
        <authorList>
            <person name="Satou Y."/>
            <person name="Mineta K."/>
            <person name="Ogasawara M."/>
            <person name="Sasakura Y."/>
            <person name="Shoguchi E."/>
            <person name="Ueno K."/>
            <person name="Yamada L."/>
            <person name="Matsumoto J."/>
            <person name="Wasserscheid J."/>
            <person name="Dewar K."/>
            <person name="Wiley G.B."/>
            <person name="Macmil S.L."/>
            <person name="Roe B.A."/>
            <person name="Zeller R.W."/>
            <person name="Hastings K.E."/>
            <person name="Lemaire P."/>
            <person name="Lindquist E."/>
            <person name="Endo T."/>
            <person name="Hotta K."/>
            <person name="Inaba K."/>
        </authorList>
    </citation>
    <scope>NUCLEOTIDE SEQUENCE [LARGE SCALE GENOMIC DNA]</scope>
    <source>
        <strain evidence="1">wild type</strain>
    </source>
</reference>
<sequence>MSVFRITKQIRWKIFPDSQHCFTELCEERLVHECELGIEESFLTGEDSFFDKEMAVTDSGGLVRNLTNTQCC</sequence>
<reference evidence="1" key="4">
    <citation type="submission" date="2025-09" db="UniProtKB">
        <authorList>
            <consortium name="Ensembl"/>
        </authorList>
    </citation>
    <scope>IDENTIFICATION</scope>
</reference>
<reference evidence="1" key="3">
    <citation type="submission" date="2025-08" db="UniProtKB">
        <authorList>
            <consortium name="Ensembl"/>
        </authorList>
    </citation>
    <scope>IDENTIFICATION</scope>
</reference>
<keyword evidence="2" id="KW-1185">Reference proteome</keyword>
<protein>
    <submittedName>
        <fullName evidence="1">Uncharacterized protein</fullName>
    </submittedName>
</protein>
<dbReference type="AlphaFoldDB" id="H2Y191"/>
<dbReference type="Ensembl" id="ENSCINT00000037065.1">
    <property type="protein sequence ID" value="ENSCINP00000035675.1"/>
    <property type="gene ID" value="ENSCING00000017957.1"/>
</dbReference>
<reference evidence="2" key="1">
    <citation type="journal article" date="2002" name="Science">
        <title>The draft genome of Ciona intestinalis: insights into chordate and vertebrate origins.</title>
        <authorList>
            <person name="Dehal P."/>
            <person name="Satou Y."/>
            <person name="Campbell R.K."/>
            <person name="Chapman J."/>
            <person name="Degnan B."/>
            <person name="De Tomaso A."/>
            <person name="Davidson B."/>
            <person name="Di Gregorio A."/>
            <person name="Gelpke M."/>
            <person name="Goodstein D.M."/>
            <person name="Harafuji N."/>
            <person name="Hastings K.E."/>
            <person name="Ho I."/>
            <person name="Hotta K."/>
            <person name="Huang W."/>
            <person name="Kawashima T."/>
            <person name="Lemaire P."/>
            <person name="Martinez D."/>
            <person name="Meinertzhagen I.A."/>
            <person name="Necula S."/>
            <person name="Nonaka M."/>
            <person name="Putnam N."/>
            <person name="Rash S."/>
            <person name="Saiga H."/>
            <person name="Satake M."/>
            <person name="Terry A."/>
            <person name="Yamada L."/>
            <person name="Wang H.G."/>
            <person name="Awazu S."/>
            <person name="Azumi K."/>
            <person name="Boore J."/>
            <person name="Branno M."/>
            <person name="Chin-Bow S."/>
            <person name="DeSantis R."/>
            <person name="Doyle S."/>
            <person name="Francino P."/>
            <person name="Keys D.N."/>
            <person name="Haga S."/>
            <person name="Hayashi H."/>
            <person name="Hino K."/>
            <person name="Imai K.S."/>
            <person name="Inaba K."/>
            <person name="Kano S."/>
            <person name="Kobayashi K."/>
            <person name="Kobayashi M."/>
            <person name="Lee B.I."/>
            <person name="Makabe K.W."/>
            <person name="Manohar C."/>
            <person name="Matassi G."/>
            <person name="Medina M."/>
            <person name="Mochizuki Y."/>
            <person name="Mount S."/>
            <person name="Morishita T."/>
            <person name="Miura S."/>
            <person name="Nakayama A."/>
            <person name="Nishizaka S."/>
            <person name="Nomoto H."/>
            <person name="Ohta F."/>
            <person name="Oishi K."/>
            <person name="Rigoutsos I."/>
            <person name="Sano M."/>
            <person name="Sasaki A."/>
            <person name="Sasakura Y."/>
            <person name="Shoguchi E."/>
            <person name="Shin-i T."/>
            <person name="Spagnuolo A."/>
            <person name="Stainier D."/>
            <person name="Suzuki M.M."/>
            <person name="Tassy O."/>
            <person name="Takatori N."/>
            <person name="Tokuoka M."/>
            <person name="Yagi K."/>
            <person name="Yoshizaki F."/>
            <person name="Wada S."/>
            <person name="Zhang C."/>
            <person name="Hyatt P.D."/>
            <person name="Larimer F."/>
            <person name="Detter C."/>
            <person name="Doggett N."/>
            <person name="Glavina T."/>
            <person name="Hawkins T."/>
            <person name="Richardson P."/>
            <person name="Lucas S."/>
            <person name="Kohara Y."/>
            <person name="Levine M."/>
            <person name="Satoh N."/>
            <person name="Rokhsar D.S."/>
        </authorList>
    </citation>
    <scope>NUCLEOTIDE SEQUENCE [LARGE SCALE GENOMIC DNA]</scope>
</reference>
<proteinExistence type="predicted"/>
<evidence type="ECO:0000313" key="1">
    <source>
        <dbReference type="Ensembl" id="ENSCINP00000035675.1"/>
    </source>
</evidence>
<dbReference type="EMBL" id="EAAA01002192">
    <property type="status" value="NOT_ANNOTATED_CDS"/>
    <property type="molecule type" value="Genomic_DNA"/>
</dbReference>
<evidence type="ECO:0000313" key="2">
    <source>
        <dbReference type="Proteomes" id="UP000008144"/>
    </source>
</evidence>
<dbReference type="HOGENOM" id="CLU_2721481_0_0_1"/>
<name>H2Y191_CIOIN</name>